<feature type="region of interest" description="Disordered" evidence="5">
    <location>
        <begin position="281"/>
        <end position="306"/>
    </location>
</feature>
<feature type="compositionally biased region" description="Acidic residues" evidence="5">
    <location>
        <begin position="225"/>
        <end position="244"/>
    </location>
</feature>
<comment type="caution">
    <text evidence="7">The sequence shown here is derived from an EMBL/GenBank/DDBJ whole genome shotgun (WGS) entry which is preliminary data.</text>
</comment>
<feature type="region of interest" description="Disordered" evidence="5">
    <location>
        <begin position="173"/>
        <end position="244"/>
    </location>
</feature>
<feature type="compositionally biased region" description="Low complexity" evidence="5">
    <location>
        <begin position="283"/>
        <end position="301"/>
    </location>
</feature>
<sequence length="777" mass="86738">MHRTASLVLRQQPFSEAAEASTGSSWVPQWLRSKLPGVVGGTRESDELEKLDLDMYAKSLARARKLGALTGYVHGTSSIKDPQVQGGLRLQEDIIGAMSPEERQDLSLFGAAERHRTAQQVGCTIGQVNDCIAKYEWMKHMTAKMAQLKKEGKPLPTSIEEVEQKLGTWQSFKAQRETDSEFERAAPSGTIMVPADAKEPKTKQDCPLASTYNKKSRNAPQEQEQVSDGDEFDDGYGSDLMGDDEDRANLMAMNELQREMILAERAEKRDMERERQRNAMLLRQHQQASQQAQQPRASTRAKVAGGAKKSAMAELVAAKAARAERTTALGRERRRRGRDSSYSEENEEARLSDSDNDRSARSSPDRSSPDRRARSEELDDRGRSRRYSRSESDSDEDADARSQEGDDAEEAPMEEALRMQVRRSLLEKWLDEPFLEKTVVGCLVRVSRQGAYIVAEIISIVEREAGSYKDPGYTFNSPYITPEGKRTSKWLLLQHGTSQRYMPIALVSNKKFTEDEWTKWHRQCEKDNRPQLSTADVQSAVARFKQAHSYTYTAEDVQRMIEEKRAKGTSGRNSAAERARLERRRDAAMDKGDLEEAQRLAEQIAELEAAAAEKAAERRNSGMASVNRRNANRNFENAFKNVGARPEGARLAADGTDPFSRRKTRPMNNWTTKRTQAGFNGAGEGLSVVTSSRGGDGVDGEPETPAVAAHATENEQGDLDVNIDLSVLKLATHRKSLASQLLGPNWQISSCAHAKPPNLVARKMLTLADYKRRQGIA</sequence>
<dbReference type="SUPFAM" id="SSF47446">
    <property type="entry name" value="Signal peptide-binding domain"/>
    <property type="match status" value="1"/>
</dbReference>
<feature type="region of interest" description="Disordered" evidence="5">
    <location>
        <begin position="318"/>
        <end position="413"/>
    </location>
</feature>
<feature type="compositionally biased region" description="Basic and acidic residues" evidence="5">
    <location>
        <begin position="348"/>
        <end position="392"/>
    </location>
</feature>
<comment type="subcellular location">
    <subcellularLocation>
        <location evidence="1">Nucleus</location>
    </subcellularLocation>
</comment>
<evidence type="ECO:0000259" key="6">
    <source>
        <dbReference type="PROSITE" id="PS51360"/>
    </source>
</evidence>
<dbReference type="Pfam" id="PF03126">
    <property type="entry name" value="Plus-3"/>
    <property type="match status" value="1"/>
</dbReference>
<evidence type="ECO:0000313" key="7">
    <source>
        <dbReference type="EMBL" id="KAK9915580.1"/>
    </source>
</evidence>
<dbReference type="EMBL" id="JALJOT010000004">
    <property type="protein sequence ID" value="KAK9915580.1"/>
    <property type="molecule type" value="Genomic_DNA"/>
</dbReference>
<dbReference type="PROSITE" id="PS51360">
    <property type="entry name" value="PLUS3"/>
    <property type="match status" value="1"/>
</dbReference>
<evidence type="ECO:0000256" key="1">
    <source>
        <dbReference type="ARBA" id="ARBA00004123"/>
    </source>
</evidence>
<feature type="compositionally biased region" description="Basic and acidic residues" evidence="5">
    <location>
        <begin position="575"/>
        <end position="585"/>
    </location>
</feature>
<organism evidence="7 8">
    <name type="scientific">Coccomyxa subellipsoidea</name>
    <dbReference type="NCBI Taxonomy" id="248742"/>
    <lineage>
        <taxon>Eukaryota</taxon>
        <taxon>Viridiplantae</taxon>
        <taxon>Chlorophyta</taxon>
        <taxon>core chlorophytes</taxon>
        <taxon>Trebouxiophyceae</taxon>
        <taxon>Trebouxiophyceae incertae sedis</taxon>
        <taxon>Coccomyxaceae</taxon>
        <taxon>Coccomyxa</taxon>
    </lineage>
</organism>
<dbReference type="InterPro" id="IPR036891">
    <property type="entry name" value="Signal_recog_part_SRP54_M_sf"/>
</dbReference>
<dbReference type="Gene3D" id="1.10.260.30">
    <property type="entry name" value="Signal recognition particle, SRP54 subunit, M-domain"/>
    <property type="match status" value="1"/>
</dbReference>
<dbReference type="Pfam" id="PF02978">
    <property type="entry name" value="SRP_SPB"/>
    <property type="match status" value="1"/>
</dbReference>
<accession>A0ABR2YW59</accession>
<feature type="domain" description="Plus3" evidence="6">
    <location>
        <begin position="410"/>
        <end position="549"/>
    </location>
</feature>
<evidence type="ECO:0000256" key="2">
    <source>
        <dbReference type="ARBA" id="ARBA00023015"/>
    </source>
</evidence>
<dbReference type="InterPro" id="IPR004125">
    <property type="entry name" value="Signal_recog_particle_SRP54_M"/>
</dbReference>
<dbReference type="InterPro" id="IPR004343">
    <property type="entry name" value="Plus-3_dom"/>
</dbReference>
<evidence type="ECO:0000313" key="8">
    <source>
        <dbReference type="Proteomes" id="UP001491310"/>
    </source>
</evidence>
<name>A0ABR2YW59_9CHLO</name>
<feature type="compositionally biased region" description="Polar residues" evidence="5">
    <location>
        <begin position="210"/>
        <end position="224"/>
    </location>
</feature>
<gene>
    <name evidence="7" type="ORF">WJX75_001115</name>
</gene>
<evidence type="ECO:0000256" key="3">
    <source>
        <dbReference type="ARBA" id="ARBA00023163"/>
    </source>
</evidence>
<keyword evidence="2" id="KW-0805">Transcription regulation</keyword>
<dbReference type="InterPro" id="IPR036128">
    <property type="entry name" value="Plus3-like_sf"/>
</dbReference>
<keyword evidence="4" id="KW-0539">Nucleus</keyword>
<evidence type="ECO:0000256" key="5">
    <source>
        <dbReference type="SAM" id="MobiDB-lite"/>
    </source>
</evidence>
<dbReference type="PANTHER" id="PTHR13115:SF8">
    <property type="entry name" value="RNA POLYMERASE-ASSOCIATED PROTEIN RTF1 HOMOLOG"/>
    <property type="match status" value="1"/>
</dbReference>
<protein>
    <recommendedName>
        <fullName evidence="6">Plus3 domain-containing protein</fullName>
    </recommendedName>
</protein>
<dbReference type="SMART" id="SM00719">
    <property type="entry name" value="Plus3"/>
    <property type="match status" value="1"/>
</dbReference>
<dbReference type="Proteomes" id="UP001491310">
    <property type="component" value="Unassembled WGS sequence"/>
</dbReference>
<feature type="region of interest" description="Disordered" evidence="5">
    <location>
        <begin position="565"/>
        <end position="585"/>
    </location>
</feature>
<evidence type="ECO:0000256" key="4">
    <source>
        <dbReference type="ARBA" id="ARBA00023242"/>
    </source>
</evidence>
<feature type="compositionally biased region" description="Basic and acidic residues" evidence="5">
    <location>
        <begin position="174"/>
        <end position="184"/>
    </location>
</feature>
<dbReference type="Gene3D" id="3.90.70.200">
    <property type="entry name" value="Plus-3 domain"/>
    <property type="match status" value="1"/>
</dbReference>
<reference evidence="7 8" key="1">
    <citation type="journal article" date="2024" name="Nat. Commun.">
        <title>Phylogenomics reveals the evolutionary origins of lichenization in chlorophyte algae.</title>
        <authorList>
            <person name="Puginier C."/>
            <person name="Libourel C."/>
            <person name="Otte J."/>
            <person name="Skaloud P."/>
            <person name="Haon M."/>
            <person name="Grisel S."/>
            <person name="Petersen M."/>
            <person name="Berrin J.G."/>
            <person name="Delaux P.M."/>
            <person name="Dal Grande F."/>
            <person name="Keller J."/>
        </authorList>
    </citation>
    <scope>NUCLEOTIDE SEQUENCE [LARGE SCALE GENOMIC DNA]</scope>
    <source>
        <strain evidence="7 8">SAG 216-7</strain>
    </source>
</reference>
<proteinExistence type="predicted"/>
<dbReference type="PANTHER" id="PTHR13115">
    <property type="entry name" value="RNA POLYMERASE-ASSOCIATED PROTEIN RTF1 HOMOLOG"/>
    <property type="match status" value="1"/>
</dbReference>
<keyword evidence="3" id="KW-0804">Transcription</keyword>
<dbReference type="SUPFAM" id="SSF159042">
    <property type="entry name" value="Plus3-like"/>
    <property type="match status" value="1"/>
</dbReference>
<keyword evidence="8" id="KW-1185">Reference proteome</keyword>